<protein>
    <submittedName>
        <fullName evidence="2">Uncharacterized protein</fullName>
    </submittedName>
</protein>
<gene>
    <name evidence="2" type="ORF">HAX54_022197</name>
</gene>
<dbReference type="EMBL" id="JACEIK010000267">
    <property type="protein sequence ID" value="MCD7453806.1"/>
    <property type="molecule type" value="Genomic_DNA"/>
</dbReference>
<evidence type="ECO:0000256" key="1">
    <source>
        <dbReference type="SAM" id="MobiDB-lite"/>
    </source>
</evidence>
<name>A0ABS8S679_DATST</name>
<keyword evidence="3" id="KW-1185">Reference proteome</keyword>
<feature type="region of interest" description="Disordered" evidence="1">
    <location>
        <begin position="28"/>
        <end position="82"/>
    </location>
</feature>
<feature type="compositionally biased region" description="Gly residues" evidence="1">
    <location>
        <begin position="34"/>
        <end position="44"/>
    </location>
</feature>
<reference evidence="2 3" key="1">
    <citation type="journal article" date="2021" name="BMC Genomics">
        <title>Datura genome reveals duplications of psychoactive alkaloid biosynthetic genes and high mutation rate following tissue culture.</title>
        <authorList>
            <person name="Rajewski A."/>
            <person name="Carter-House D."/>
            <person name="Stajich J."/>
            <person name="Litt A."/>
        </authorList>
    </citation>
    <scope>NUCLEOTIDE SEQUENCE [LARGE SCALE GENOMIC DNA]</scope>
    <source>
        <strain evidence="2">AR-01</strain>
    </source>
</reference>
<comment type="caution">
    <text evidence="2">The sequence shown here is derived from an EMBL/GenBank/DDBJ whole genome shotgun (WGS) entry which is preliminary data.</text>
</comment>
<proteinExistence type="predicted"/>
<evidence type="ECO:0000313" key="3">
    <source>
        <dbReference type="Proteomes" id="UP000823775"/>
    </source>
</evidence>
<evidence type="ECO:0000313" key="2">
    <source>
        <dbReference type="EMBL" id="MCD7453806.1"/>
    </source>
</evidence>
<sequence>MVVWRAVGRDLEEVPAVAGGRRLKMKGKSEGVLGDCGRGNGDGGSPKLRGKRRREVRGVRPSAGIAGRREERREGDKWGISGGCRRRGGRERVGAVAAIEGEGEMDESLGFWG</sequence>
<dbReference type="Proteomes" id="UP000823775">
    <property type="component" value="Unassembled WGS sequence"/>
</dbReference>
<feature type="compositionally biased region" description="Basic and acidic residues" evidence="1">
    <location>
        <begin position="67"/>
        <end position="77"/>
    </location>
</feature>
<organism evidence="2 3">
    <name type="scientific">Datura stramonium</name>
    <name type="common">Jimsonweed</name>
    <name type="synonym">Common thornapple</name>
    <dbReference type="NCBI Taxonomy" id="4076"/>
    <lineage>
        <taxon>Eukaryota</taxon>
        <taxon>Viridiplantae</taxon>
        <taxon>Streptophyta</taxon>
        <taxon>Embryophyta</taxon>
        <taxon>Tracheophyta</taxon>
        <taxon>Spermatophyta</taxon>
        <taxon>Magnoliopsida</taxon>
        <taxon>eudicotyledons</taxon>
        <taxon>Gunneridae</taxon>
        <taxon>Pentapetalae</taxon>
        <taxon>asterids</taxon>
        <taxon>lamiids</taxon>
        <taxon>Solanales</taxon>
        <taxon>Solanaceae</taxon>
        <taxon>Solanoideae</taxon>
        <taxon>Datureae</taxon>
        <taxon>Datura</taxon>
    </lineage>
</organism>
<accession>A0ABS8S679</accession>